<reference evidence="3" key="1">
    <citation type="journal article" date="2014" name="Int. J. Syst. Evol. Microbiol.">
        <title>Complete genome sequence of Corynebacterium casei LMG S-19264T (=DSM 44701T), isolated from a smear-ripened cheese.</title>
        <authorList>
            <consortium name="US DOE Joint Genome Institute (JGI-PGF)"/>
            <person name="Walter F."/>
            <person name="Albersmeier A."/>
            <person name="Kalinowski J."/>
            <person name="Ruckert C."/>
        </authorList>
    </citation>
    <scope>NUCLEOTIDE SEQUENCE</scope>
    <source>
        <strain evidence="3">JCM 3091</strain>
    </source>
</reference>
<comment type="caution">
    <text evidence="3">The sequence shown here is derived from an EMBL/GenBank/DDBJ whole genome shotgun (WGS) entry which is preliminary data.</text>
</comment>
<accession>A0A8J3BID4</accession>
<dbReference type="InterPro" id="IPR012296">
    <property type="entry name" value="Nuclease_put_TT1808"/>
</dbReference>
<dbReference type="EMBL" id="BMQC01000004">
    <property type="protein sequence ID" value="GGK23716.1"/>
    <property type="molecule type" value="Genomic_DNA"/>
</dbReference>
<evidence type="ECO:0000313" key="4">
    <source>
        <dbReference type="Proteomes" id="UP000662200"/>
    </source>
</evidence>
<dbReference type="SUPFAM" id="SSF52980">
    <property type="entry name" value="Restriction endonuclease-like"/>
    <property type="match status" value="1"/>
</dbReference>
<keyword evidence="4" id="KW-1185">Reference proteome</keyword>
<proteinExistence type="predicted"/>
<evidence type="ECO:0000256" key="1">
    <source>
        <dbReference type="SAM" id="MobiDB-lite"/>
    </source>
</evidence>
<gene>
    <name evidence="3" type="ORF">GCM10010124_15220</name>
</gene>
<feature type="domain" description="Putative restriction endonuclease" evidence="2">
    <location>
        <begin position="41"/>
        <end position="177"/>
    </location>
</feature>
<dbReference type="Proteomes" id="UP000662200">
    <property type="component" value="Unassembled WGS sequence"/>
</dbReference>
<reference evidence="3" key="2">
    <citation type="submission" date="2020-09" db="EMBL/GenBank/DDBJ databases">
        <authorList>
            <person name="Sun Q."/>
            <person name="Ohkuma M."/>
        </authorList>
    </citation>
    <scope>NUCLEOTIDE SEQUENCE</scope>
    <source>
        <strain evidence="3">JCM 3091</strain>
    </source>
</reference>
<dbReference type="Gene3D" id="3.90.1570.10">
    <property type="entry name" value="tt1808, chain A"/>
    <property type="match status" value="1"/>
</dbReference>
<evidence type="ECO:0000259" key="2">
    <source>
        <dbReference type="Pfam" id="PF05685"/>
    </source>
</evidence>
<feature type="compositionally biased region" description="Polar residues" evidence="1">
    <location>
        <begin position="1"/>
        <end position="18"/>
    </location>
</feature>
<dbReference type="PANTHER" id="PTHR35400:SF3">
    <property type="entry name" value="SLL1072 PROTEIN"/>
    <property type="match status" value="1"/>
</dbReference>
<dbReference type="InterPro" id="IPR011335">
    <property type="entry name" value="Restrct_endonuc-II-like"/>
</dbReference>
<dbReference type="CDD" id="cd06260">
    <property type="entry name" value="DUF820-like"/>
    <property type="match status" value="1"/>
</dbReference>
<protein>
    <recommendedName>
        <fullName evidence="2">Putative restriction endonuclease domain-containing protein</fullName>
    </recommendedName>
</protein>
<dbReference type="InterPro" id="IPR008538">
    <property type="entry name" value="Uma2"/>
</dbReference>
<feature type="region of interest" description="Disordered" evidence="1">
    <location>
        <begin position="1"/>
        <end position="21"/>
    </location>
</feature>
<dbReference type="Pfam" id="PF05685">
    <property type="entry name" value="Uma2"/>
    <property type="match status" value="1"/>
</dbReference>
<dbReference type="PANTHER" id="PTHR35400">
    <property type="entry name" value="SLR1083 PROTEIN"/>
    <property type="match status" value="1"/>
</dbReference>
<evidence type="ECO:0000313" key="3">
    <source>
        <dbReference type="EMBL" id="GGK23716.1"/>
    </source>
</evidence>
<organism evidence="3 4">
    <name type="scientific">Pilimelia terevasa</name>
    <dbReference type="NCBI Taxonomy" id="53372"/>
    <lineage>
        <taxon>Bacteria</taxon>
        <taxon>Bacillati</taxon>
        <taxon>Actinomycetota</taxon>
        <taxon>Actinomycetes</taxon>
        <taxon>Micromonosporales</taxon>
        <taxon>Micromonosporaceae</taxon>
        <taxon>Pilimelia</taxon>
    </lineage>
</organism>
<sequence length="214" mass="23382">MRVRQTYTPPVTAEQTPSAAVVGAAPWQPDPLRQIRADHTLEDLLDLPADAPRVELVDGVLHVAPSPSEDHQDISALLWAWLRAHAPAGYKTALAVGVALSERDVRIPDVVLRLAGGDGSRHFLTADQVVVAVEIVSPGTRRTDRFAKPGEYAAAGIRHYWRVEQDPVHVYAYRLSDHPGRSGFREYALVGDSADVLKLGEPFAIRLPIAQITP</sequence>
<dbReference type="AlphaFoldDB" id="A0A8J3BID4"/>
<name>A0A8J3BID4_9ACTN</name>